<dbReference type="Proteomes" id="UP001178507">
    <property type="component" value="Unassembled WGS sequence"/>
</dbReference>
<protein>
    <submittedName>
        <fullName evidence="7">Uncharacterized protein</fullName>
    </submittedName>
</protein>
<dbReference type="EMBL" id="CAUJNA010003727">
    <property type="protein sequence ID" value="CAJ1408560.1"/>
    <property type="molecule type" value="Genomic_DNA"/>
</dbReference>
<dbReference type="Gene3D" id="2.60.120.10">
    <property type="entry name" value="Jelly Rolls"/>
    <property type="match status" value="1"/>
</dbReference>
<dbReference type="InterPro" id="IPR002550">
    <property type="entry name" value="CNNM"/>
</dbReference>
<organism evidence="7 8">
    <name type="scientific">Effrenium voratum</name>
    <dbReference type="NCBI Taxonomy" id="2562239"/>
    <lineage>
        <taxon>Eukaryota</taxon>
        <taxon>Sar</taxon>
        <taxon>Alveolata</taxon>
        <taxon>Dinophyceae</taxon>
        <taxon>Suessiales</taxon>
        <taxon>Symbiodiniaceae</taxon>
        <taxon>Effrenium</taxon>
    </lineage>
</organism>
<feature type="domain" description="CNNM transmembrane" evidence="6">
    <location>
        <begin position="10"/>
        <end position="195"/>
    </location>
</feature>
<feature type="transmembrane region" description="Helical" evidence="4">
    <location>
        <begin position="77"/>
        <end position="95"/>
    </location>
</feature>
<feature type="transmembrane region" description="Helical" evidence="4">
    <location>
        <begin position="14"/>
        <end position="38"/>
    </location>
</feature>
<keyword evidence="8" id="KW-1185">Reference proteome</keyword>
<keyword evidence="2 4" id="KW-1133">Transmembrane helix</keyword>
<dbReference type="Pfam" id="PF01595">
    <property type="entry name" value="CNNM"/>
    <property type="match status" value="1"/>
</dbReference>
<evidence type="ECO:0000256" key="1">
    <source>
        <dbReference type="PROSITE-ProRule" id="PRU00703"/>
    </source>
</evidence>
<feature type="transmembrane region" description="Helical" evidence="4">
    <location>
        <begin position="101"/>
        <end position="119"/>
    </location>
</feature>
<dbReference type="InterPro" id="IPR045095">
    <property type="entry name" value="ACDP"/>
</dbReference>
<keyword evidence="2 4" id="KW-0812">Transmembrane</keyword>
<reference evidence="7" key="1">
    <citation type="submission" date="2023-08" db="EMBL/GenBank/DDBJ databases">
        <authorList>
            <person name="Chen Y."/>
            <person name="Shah S."/>
            <person name="Dougan E. K."/>
            <person name="Thang M."/>
            <person name="Chan C."/>
        </authorList>
    </citation>
    <scope>NUCLEOTIDE SEQUENCE</scope>
</reference>
<dbReference type="InterPro" id="IPR000644">
    <property type="entry name" value="CBS_dom"/>
</dbReference>
<feature type="region of interest" description="Disordered" evidence="3">
    <location>
        <begin position="999"/>
        <end position="1032"/>
    </location>
</feature>
<dbReference type="PROSITE" id="PS51846">
    <property type="entry name" value="CNNM"/>
    <property type="match status" value="1"/>
</dbReference>
<dbReference type="Gene3D" id="3.10.580.10">
    <property type="entry name" value="CBS-domain"/>
    <property type="match status" value="1"/>
</dbReference>
<keyword evidence="2 4" id="KW-0472">Membrane</keyword>
<evidence type="ECO:0000313" key="7">
    <source>
        <dbReference type="EMBL" id="CAJ1408560.1"/>
    </source>
</evidence>
<gene>
    <name evidence="7" type="ORF">EVOR1521_LOCUS29938</name>
</gene>
<feature type="compositionally biased region" description="Basic and acidic residues" evidence="3">
    <location>
        <begin position="1011"/>
        <end position="1032"/>
    </location>
</feature>
<accession>A0AA36NDJ7</accession>
<sequence length="1070" mass="117381">MEASEPDDSSDFKLALTLLSIAVLTFLSQTFTGLNIGLMSLDTAQLKVLIDVPNKDEAAMEAARYARKILPLRQKGNLLLCTILLGNTAVNAAMAQLMADYAGGLVGFLLTTAIIVILCEIVPQSVCTRHGLFLGAAGSPIIRVAMILFYPITKPYALVLDRLFPQRENMLDRSQLQALVEYQKSAAPGMLAEGQAEMLIGALGMAQKTVSEVMVQLERACSLSPEDVLDYAYVAQVIQKGFSRFPVVDKTGQVVGLLHCKDLLSLREPEHDHLEEIRGRSATVGELLAALKEAGRERQVFVCGKNTTLMALLAEFKRRPHLAVVADSEEPGEAPDAKHVGIVTLHNIFGTILQAQVGFSEDSGAAASPRRHQQAGALHLFDRHRLESMAASSEQLGEDEAGAVMSFLVATLPKIFSQQHIDSAAITALLRETRPRYIPKRTELYRAGQETTVVTLVLQGAFHLTSGADSCESTCGPWACLGLSLLSKSEKYTSDFTAVALTDAFVLQIEQQKYFAACKTGPAIWTSWPDTRKFSRATPDFQWPCRSNLGTNERPAPCFVSRMARLLRVPVAQAFVGHQWRAFLPLASSGARVSGDLDLAGLAEGGDEAWARFEQQAVAGCGAWQGREIVQVLHACARAGRRPRRLLEQLGKDIPEKLPQLETSALCVCLHTFAQLRSRDTALFKVITRYLLREERAPELTAAHVASLLYSHVRMLHSEKGLLRLAHLRLSEDAWGVSDLATALQALATLRGSEGADNVRLSTASARVVAREAPQAPLPLLGDLLEASLRLSIPCRVLQQGLMTRCQERPEELADLPVEVLVKLLSCLGGVESADDACQVLVAQLSGRVPELDHPRRLVQAMDALAKVQVFQEDLLKSIGRQIAIHMVDFSPKDVASCASACQRLLVQDGAVLEAMARQGLRSGRRFKLPYVQAVVRACRTAGFEHPVVVELLEGMQQQQRAREERESQEKPSAKVDWESLEEEPMFDKPVLGEAPAVEPAAGPKMSPMEALHDGHSWRRERRPVEDPDARSAAMLEDKDIRRIMADVERRVLRPAGLKSRALEGRRNRK</sequence>
<dbReference type="PANTHER" id="PTHR12064:SF94">
    <property type="entry name" value="UNEXTENDED PROTEIN"/>
    <property type="match status" value="1"/>
</dbReference>
<dbReference type="InterPro" id="IPR018490">
    <property type="entry name" value="cNMP-bd_dom_sf"/>
</dbReference>
<feature type="region of interest" description="Disordered" evidence="3">
    <location>
        <begin position="960"/>
        <end position="981"/>
    </location>
</feature>
<dbReference type="InterPro" id="IPR046342">
    <property type="entry name" value="CBS_dom_sf"/>
</dbReference>
<dbReference type="SUPFAM" id="SSF51206">
    <property type="entry name" value="cAMP-binding domain-like"/>
    <property type="match status" value="1"/>
</dbReference>
<evidence type="ECO:0000259" key="5">
    <source>
        <dbReference type="PROSITE" id="PS51371"/>
    </source>
</evidence>
<dbReference type="InterPro" id="IPR014710">
    <property type="entry name" value="RmlC-like_jellyroll"/>
</dbReference>
<name>A0AA36NDJ7_9DINO</name>
<dbReference type="PANTHER" id="PTHR12064">
    <property type="entry name" value="METAL TRANSPORTER CNNM"/>
    <property type="match status" value="1"/>
</dbReference>
<comment type="caution">
    <text evidence="7">The sequence shown here is derived from an EMBL/GenBank/DDBJ whole genome shotgun (WGS) entry which is preliminary data.</text>
</comment>
<dbReference type="InterPro" id="IPR000595">
    <property type="entry name" value="cNMP-bd_dom"/>
</dbReference>
<dbReference type="PROSITE" id="PS51371">
    <property type="entry name" value="CBS"/>
    <property type="match status" value="1"/>
</dbReference>
<keyword evidence="1" id="KW-0129">CBS domain</keyword>
<feature type="compositionally biased region" description="Basic and acidic residues" evidence="3">
    <location>
        <begin position="961"/>
        <end position="978"/>
    </location>
</feature>
<dbReference type="SUPFAM" id="SSF54631">
    <property type="entry name" value="CBS-domain pair"/>
    <property type="match status" value="1"/>
</dbReference>
<dbReference type="CDD" id="cd00038">
    <property type="entry name" value="CAP_ED"/>
    <property type="match status" value="1"/>
</dbReference>
<dbReference type="Pfam" id="PF25562">
    <property type="entry name" value="CNBH_CNNM2_C"/>
    <property type="match status" value="1"/>
</dbReference>
<evidence type="ECO:0000256" key="2">
    <source>
        <dbReference type="PROSITE-ProRule" id="PRU01193"/>
    </source>
</evidence>
<feature type="transmembrane region" description="Helical" evidence="4">
    <location>
        <begin position="131"/>
        <end position="152"/>
    </location>
</feature>
<dbReference type="GO" id="GO:0010960">
    <property type="term" value="P:magnesium ion homeostasis"/>
    <property type="evidence" value="ECO:0007669"/>
    <property type="project" value="InterPro"/>
</dbReference>
<feature type="domain" description="CBS" evidence="5">
    <location>
        <begin position="214"/>
        <end position="273"/>
    </location>
</feature>
<evidence type="ECO:0000313" key="8">
    <source>
        <dbReference type="Proteomes" id="UP001178507"/>
    </source>
</evidence>
<evidence type="ECO:0000256" key="3">
    <source>
        <dbReference type="SAM" id="MobiDB-lite"/>
    </source>
</evidence>
<evidence type="ECO:0000256" key="4">
    <source>
        <dbReference type="SAM" id="Phobius"/>
    </source>
</evidence>
<dbReference type="GO" id="GO:0016020">
    <property type="term" value="C:membrane"/>
    <property type="evidence" value="ECO:0007669"/>
    <property type="project" value="UniProtKB-UniRule"/>
</dbReference>
<proteinExistence type="predicted"/>
<evidence type="ECO:0000259" key="6">
    <source>
        <dbReference type="PROSITE" id="PS51846"/>
    </source>
</evidence>
<dbReference type="Pfam" id="PF00571">
    <property type="entry name" value="CBS"/>
    <property type="match status" value="1"/>
</dbReference>
<dbReference type="AlphaFoldDB" id="A0AA36NDJ7"/>